<dbReference type="SUPFAM" id="SSF160369">
    <property type="entry name" value="Ribosomal protein L10-like"/>
    <property type="match status" value="1"/>
</dbReference>
<sequence length="277" mass="28156">MALTKVKKAEKVAQLAKELEGSTSAIVGTFAKLTVAQDYSLRGVVRNAGGRYRVLKNKLAARASQGTGVEAALQGLKGVSSVAYTSGDPVALAKALSAWVKDNAEFTFKLGIVEGKVITVEEVGQLATMPGKEEIYAKLLFLIQSPAQRLATVLNATGRDLAVVLNQGVEKEKFAGKAAPAAAKAEASAVEAAPAPAAATEAPAPAEAESTPVVEAAAPPIEVAPPVEAAPQAESRPDGPSANEQAASEDPVEGKVEAVAETQNPETAAAAPEAPAS</sequence>
<evidence type="ECO:0000256" key="2">
    <source>
        <dbReference type="ARBA" id="ARBA00008889"/>
    </source>
</evidence>
<dbReference type="CDD" id="cd05797">
    <property type="entry name" value="Ribosomal_L10"/>
    <property type="match status" value="1"/>
</dbReference>
<evidence type="ECO:0000256" key="1">
    <source>
        <dbReference type="ARBA" id="ARBA00002633"/>
    </source>
</evidence>
<evidence type="ECO:0000256" key="3">
    <source>
        <dbReference type="ARBA" id="ARBA00022980"/>
    </source>
</evidence>
<feature type="compositionally biased region" description="Low complexity" evidence="7">
    <location>
        <begin position="260"/>
        <end position="277"/>
    </location>
</feature>
<comment type="function">
    <text evidence="1 6">Forms part of the ribosomal stalk, playing a central role in the interaction of the ribosome with GTP-bound translation factors.</text>
</comment>
<dbReference type="InterPro" id="IPR047865">
    <property type="entry name" value="Ribosomal_uL10_bac_type"/>
</dbReference>
<dbReference type="InterPro" id="IPR001790">
    <property type="entry name" value="Ribosomal_uL10"/>
</dbReference>
<protein>
    <recommendedName>
        <fullName evidence="5 6">Large ribosomal subunit protein uL10</fullName>
    </recommendedName>
</protein>
<dbReference type="GO" id="GO:1990904">
    <property type="term" value="C:ribonucleoprotein complex"/>
    <property type="evidence" value="ECO:0007669"/>
    <property type="project" value="UniProtKB-KW"/>
</dbReference>
<dbReference type="KEGG" id="abas:ACPOL_3832"/>
<evidence type="ECO:0000256" key="7">
    <source>
        <dbReference type="SAM" id="MobiDB-lite"/>
    </source>
</evidence>
<proteinExistence type="inferred from homology"/>
<dbReference type="Gene3D" id="6.10.250.290">
    <property type="match status" value="1"/>
</dbReference>
<dbReference type="Pfam" id="PF00466">
    <property type="entry name" value="Ribosomal_L10"/>
    <property type="match status" value="1"/>
</dbReference>
<dbReference type="GO" id="GO:0070180">
    <property type="term" value="F:large ribosomal subunit rRNA binding"/>
    <property type="evidence" value="ECO:0007669"/>
    <property type="project" value="UniProtKB-UniRule"/>
</dbReference>
<dbReference type="InterPro" id="IPR022973">
    <property type="entry name" value="Ribosomal_uL10_bac"/>
</dbReference>
<feature type="region of interest" description="Disordered" evidence="7">
    <location>
        <begin position="196"/>
        <end position="277"/>
    </location>
</feature>
<dbReference type="NCBIfam" id="NF000955">
    <property type="entry name" value="PRK00099.1-1"/>
    <property type="match status" value="1"/>
</dbReference>
<dbReference type="EMBL" id="CP030840">
    <property type="protein sequence ID" value="AXC13111.1"/>
    <property type="molecule type" value="Genomic_DNA"/>
</dbReference>
<dbReference type="HAMAP" id="MF_00362">
    <property type="entry name" value="Ribosomal_uL10"/>
    <property type="match status" value="1"/>
</dbReference>
<feature type="compositionally biased region" description="Low complexity" evidence="7">
    <location>
        <begin position="196"/>
        <end position="234"/>
    </location>
</feature>
<evidence type="ECO:0000256" key="4">
    <source>
        <dbReference type="ARBA" id="ARBA00023274"/>
    </source>
</evidence>
<evidence type="ECO:0000256" key="6">
    <source>
        <dbReference type="HAMAP-Rule" id="MF_00362"/>
    </source>
</evidence>
<name>A0A2Z5G1Y5_9BACT</name>
<dbReference type="PANTHER" id="PTHR11560">
    <property type="entry name" value="39S RIBOSOMAL PROTEIN L10, MITOCHONDRIAL"/>
    <property type="match status" value="1"/>
</dbReference>
<dbReference type="InterPro" id="IPR043141">
    <property type="entry name" value="Ribosomal_uL10-like_sf"/>
</dbReference>
<organism evidence="8 9">
    <name type="scientific">Acidisarcina polymorpha</name>
    <dbReference type="NCBI Taxonomy" id="2211140"/>
    <lineage>
        <taxon>Bacteria</taxon>
        <taxon>Pseudomonadati</taxon>
        <taxon>Acidobacteriota</taxon>
        <taxon>Terriglobia</taxon>
        <taxon>Terriglobales</taxon>
        <taxon>Acidobacteriaceae</taxon>
        <taxon>Acidisarcina</taxon>
    </lineage>
</organism>
<evidence type="ECO:0000313" key="8">
    <source>
        <dbReference type="EMBL" id="AXC13111.1"/>
    </source>
</evidence>
<dbReference type="RefSeq" id="WP_114208185.1">
    <property type="nucleotide sequence ID" value="NZ_CP030840.1"/>
</dbReference>
<keyword evidence="9" id="KW-1185">Reference proteome</keyword>
<dbReference type="GO" id="GO:0006412">
    <property type="term" value="P:translation"/>
    <property type="evidence" value="ECO:0007669"/>
    <property type="project" value="UniProtKB-UniRule"/>
</dbReference>
<dbReference type="AlphaFoldDB" id="A0A2Z5G1Y5"/>
<evidence type="ECO:0000313" key="9">
    <source>
        <dbReference type="Proteomes" id="UP000253606"/>
    </source>
</evidence>
<keyword evidence="6" id="KW-0699">rRNA-binding</keyword>
<dbReference type="Proteomes" id="UP000253606">
    <property type="component" value="Chromosome"/>
</dbReference>
<reference evidence="8 9" key="1">
    <citation type="journal article" date="2018" name="Front. Microbiol.">
        <title>Hydrolytic Capabilities as a Key to Environmental Success: Chitinolytic and Cellulolytic Acidobacteria From Acidic Sub-arctic Soils and Boreal Peatlands.</title>
        <authorList>
            <person name="Belova S.E."/>
            <person name="Ravin N.V."/>
            <person name="Pankratov T.A."/>
            <person name="Rakitin A.L."/>
            <person name="Ivanova A.A."/>
            <person name="Beletsky A.V."/>
            <person name="Mardanov A.V."/>
            <person name="Sinninghe Damste J.S."/>
            <person name="Dedysh S.N."/>
        </authorList>
    </citation>
    <scope>NUCLEOTIDE SEQUENCE [LARGE SCALE GENOMIC DNA]</scope>
    <source>
        <strain evidence="8 9">SBC82</strain>
    </source>
</reference>
<accession>A0A2Z5G1Y5</accession>
<gene>
    <name evidence="6" type="primary">rplJ</name>
    <name evidence="8" type="ORF">ACPOL_3832</name>
</gene>
<evidence type="ECO:0000256" key="5">
    <source>
        <dbReference type="ARBA" id="ARBA00035202"/>
    </source>
</evidence>
<keyword evidence="4 6" id="KW-0687">Ribonucleoprotein</keyword>
<comment type="subunit">
    <text evidence="6">Part of the ribosomal stalk of the 50S ribosomal subunit. The N-terminus interacts with L11 and the large rRNA to form the base of the stalk. The C-terminus forms an elongated spine to which L12 dimers bind in a sequential fashion forming a multimeric L10(L12)X complex.</text>
</comment>
<comment type="similarity">
    <text evidence="2 6">Belongs to the universal ribosomal protein uL10 family.</text>
</comment>
<dbReference type="GO" id="GO:0005840">
    <property type="term" value="C:ribosome"/>
    <property type="evidence" value="ECO:0007669"/>
    <property type="project" value="UniProtKB-KW"/>
</dbReference>
<dbReference type="Gene3D" id="3.30.70.1730">
    <property type="match status" value="1"/>
</dbReference>
<keyword evidence="6" id="KW-0694">RNA-binding</keyword>
<dbReference type="OrthoDB" id="9808307at2"/>
<keyword evidence="3 6" id="KW-0689">Ribosomal protein</keyword>